<dbReference type="Pfam" id="PF00702">
    <property type="entry name" value="Hydrolase"/>
    <property type="match status" value="1"/>
</dbReference>
<keyword evidence="2 3" id="KW-0460">Magnesium</keyword>
<comment type="cofactor">
    <cofactor evidence="3">
        <name>Mg(2+)</name>
        <dbReference type="ChEBI" id="CHEBI:18420"/>
    </cofactor>
    <cofactor evidence="3">
        <name>Co(2+)</name>
        <dbReference type="ChEBI" id="CHEBI:48828"/>
    </cofactor>
</comment>
<protein>
    <recommendedName>
        <fullName evidence="3">Phosphoserine phosphatase</fullName>
        <shortName evidence="3">PSP</shortName>
        <ecNumber evidence="3">3.1.3.3</ecNumber>
    </recommendedName>
</protein>
<dbReference type="SFLD" id="SFLDG01135">
    <property type="entry name" value="C1.5.6:_HAD__Beta-PGM__Phospha"/>
    <property type="match status" value="1"/>
</dbReference>
<evidence type="ECO:0000313" key="5">
    <source>
        <dbReference type="Proteomes" id="UP000030403"/>
    </source>
</evidence>
<dbReference type="InterPro" id="IPR044266">
    <property type="entry name" value="PSP_YsaA"/>
</dbReference>
<dbReference type="EC" id="3.1.3.3" evidence="3"/>
<organism evidence="4 5">
    <name type="scientific">Pontibacillus marinus BH030004 = DSM 16465</name>
    <dbReference type="NCBI Taxonomy" id="1385511"/>
    <lineage>
        <taxon>Bacteria</taxon>
        <taxon>Bacillati</taxon>
        <taxon>Bacillota</taxon>
        <taxon>Bacilli</taxon>
        <taxon>Bacillales</taxon>
        <taxon>Bacillaceae</taxon>
        <taxon>Pontibacillus</taxon>
    </lineage>
</organism>
<dbReference type="SFLD" id="SFLDG01129">
    <property type="entry name" value="C1.5:_HAD__Beta-PGM__Phosphata"/>
    <property type="match status" value="1"/>
</dbReference>
<accession>A0A0A5FUS0</accession>
<dbReference type="AlphaFoldDB" id="A0A0A5FUS0"/>
<dbReference type="NCBIfam" id="TIGR01662">
    <property type="entry name" value="HAD-SF-IIIA"/>
    <property type="match status" value="1"/>
</dbReference>
<dbReference type="PANTHER" id="PTHR46470">
    <property type="entry name" value="N-ACYLNEURAMINATE-9-PHOSPHATASE"/>
    <property type="match status" value="1"/>
</dbReference>
<dbReference type="EMBL" id="AVPF01000091">
    <property type="protein sequence ID" value="KGX83649.1"/>
    <property type="molecule type" value="Genomic_DNA"/>
</dbReference>
<dbReference type="NCBIfam" id="TIGR01509">
    <property type="entry name" value="HAD-SF-IA-v3"/>
    <property type="match status" value="1"/>
</dbReference>
<dbReference type="NCBIfam" id="TIGR01549">
    <property type="entry name" value="HAD-SF-IA-v1"/>
    <property type="match status" value="1"/>
</dbReference>
<evidence type="ECO:0000256" key="3">
    <source>
        <dbReference type="HAMAP-Rule" id="MF_02240"/>
    </source>
</evidence>
<evidence type="ECO:0000256" key="1">
    <source>
        <dbReference type="ARBA" id="ARBA00022801"/>
    </source>
</evidence>
<dbReference type="STRING" id="1385511.GCA_000425225_01712"/>
<dbReference type="PANTHER" id="PTHR46470:SF3">
    <property type="entry name" value="N-ACYLNEURAMINATE-9-PHOSPHATASE"/>
    <property type="match status" value="1"/>
</dbReference>
<evidence type="ECO:0000256" key="2">
    <source>
        <dbReference type="ARBA" id="ARBA00022842"/>
    </source>
</evidence>
<dbReference type="Gene3D" id="1.20.120.710">
    <property type="entry name" value="Haloacid dehalogenase hydrolase-like domain"/>
    <property type="match status" value="1"/>
</dbReference>
<sequence>MIQAVVFDLDDTLLWDKKSVREAFKATCRIAEEKYNVDPEKLEEVVREEAKKLYATYETYEFTKNIGINPFEGLWGDFLDDEHHEQFQKMKEIVPTYRKEAWIRGLKRIGIEDKAFGEKLAEQFPIERKKNPFLYEESLRVLEELQGEYKLILLTNGSPNLQNNKLEMTPELAPYFDDIIISGAFGKGKPDPSIFEHALDRMGVSKDRVIMVGDNLNTDILGATRVGMKSVWINRENKEKLDVEPDYEIEHLKELFPILDSLNK</sequence>
<dbReference type="eggNOG" id="COG1011">
    <property type="taxonomic scope" value="Bacteria"/>
</dbReference>
<dbReference type="InterPro" id="IPR036412">
    <property type="entry name" value="HAD-like_sf"/>
</dbReference>
<dbReference type="Gene3D" id="3.40.50.1000">
    <property type="entry name" value="HAD superfamily/HAD-like"/>
    <property type="match status" value="1"/>
</dbReference>
<dbReference type="InterPro" id="IPR051400">
    <property type="entry name" value="HAD-like_hydrolase"/>
</dbReference>
<comment type="caution">
    <text evidence="4">The sequence shown here is derived from an EMBL/GenBank/DDBJ whole genome shotgun (WGS) entry which is preliminary data.</text>
</comment>
<dbReference type="CDD" id="cd04305">
    <property type="entry name" value="HAD_Neu5Ac-Pase_like"/>
    <property type="match status" value="1"/>
</dbReference>
<dbReference type="InterPro" id="IPR023214">
    <property type="entry name" value="HAD_sf"/>
</dbReference>
<dbReference type="SFLD" id="SFLDS00003">
    <property type="entry name" value="Haloacid_Dehalogenase"/>
    <property type="match status" value="1"/>
</dbReference>
<dbReference type="GO" id="GO:0036424">
    <property type="term" value="F:L-phosphoserine phosphatase activity"/>
    <property type="evidence" value="ECO:0007669"/>
    <property type="project" value="UniProtKB-UniRule"/>
</dbReference>
<dbReference type="Proteomes" id="UP000030403">
    <property type="component" value="Unassembled WGS sequence"/>
</dbReference>
<reference evidence="4 5" key="1">
    <citation type="submission" date="2013-08" db="EMBL/GenBank/DDBJ databases">
        <authorList>
            <person name="Huang J."/>
            <person name="Wang G."/>
        </authorList>
    </citation>
    <scope>NUCLEOTIDE SEQUENCE [LARGE SCALE GENOMIC DNA]</scope>
    <source>
        <strain evidence="4 5">BH030004</strain>
    </source>
</reference>
<dbReference type="InterPro" id="IPR006439">
    <property type="entry name" value="HAD-SF_hydro_IA"/>
</dbReference>
<dbReference type="InterPro" id="IPR006549">
    <property type="entry name" value="HAD-SF_hydro_IIIA"/>
</dbReference>
<keyword evidence="1 3" id="KW-0378">Hydrolase</keyword>
<keyword evidence="3" id="KW-0170">Cobalt</keyword>
<dbReference type="GO" id="GO:0006564">
    <property type="term" value="P:L-serine biosynthetic process"/>
    <property type="evidence" value="ECO:0007669"/>
    <property type="project" value="UniProtKB-UniRule"/>
</dbReference>
<keyword evidence="3" id="KW-0718">Serine biosynthesis</keyword>
<comment type="catalytic activity">
    <reaction evidence="3">
        <text>O-phospho-D-serine + H2O = D-serine + phosphate</text>
        <dbReference type="Rhea" id="RHEA:24873"/>
        <dbReference type="ChEBI" id="CHEBI:15377"/>
        <dbReference type="ChEBI" id="CHEBI:35247"/>
        <dbReference type="ChEBI" id="CHEBI:43474"/>
        <dbReference type="ChEBI" id="CHEBI:58680"/>
        <dbReference type="EC" id="3.1.3.3"/>
    </reaction>
</comment>
<comment type="function">
    <text evidence="3">Catalyzes the last step of the phosphorylated serine biosynthetic pathway, i.e. dephosphorylation of O-phospho-L-serine to form L-serine.</text>
</comment>
<dbReference type="HAMAP" id="MF_02240">
    <property type="entry name" value="PSP"/>
    <property type="match status" value="1"/>
</dbReference>
<evidence type="ECO:0000313" key="4">
    <source>
        <dbReference type="EMBL" id="KGX83649.1"/>
    </source>
</evidence>
<keyword evidence="3" id="KW-0028">Amino-acid biosynthesis</keyword>
<name>A0A0A5FUS0_9BACI</name>
<comment type="similarity">
    <text evidence="3">Belongs to the HAD-like hydrolase superfamily.</text>
</comment>
<proteinExistence type="inferred from homology"/>
<gene>
    <name evidence="4" type="ORF">N783_01805</name>
</gene>
<keyword evidence="5" id="KW-1185">Reference proteome</keyword>
<dbReference type="RefSeq" id="WP_027448577.1">
    <property type="nucleotide sequence ID" value="NZ_AVPF01000091.1"/>
</dbReference>
<comment type="pathway">
    <text evidence="3">Amino-acid biosynthesis; L-serine biosynthesis; L-serine from 3-phospho-D-glycerate: step 3/3.</text>
</comment>
<comment type="catalytic activity">
    <reaction evidence="3">
        <text>O-phospho-L-serine + H2O = L-serine + phosphate</text>
        <dbReference type="Rhea" id="RHEA:21208"/>
        <dbReference type="ChEBI" id="CHEBI:15377"/>
        <dbReference type="ChEBI" id="CHEBI:33384"/>
        <dbReference type="ChEBI" id="CHEBI:43474"/>
        <dbReference type="ChEBI" id="CHEBI:57524"/>
        <dbReference type="EC" id="3.1.3.3"/>
    </reaction>
</comment>
<dbReference type="OrthoDB" id="9809962at2"/>
<dbReference type="SUPFAM" id="SSF56784">
    <property type="entry name" value="HAD-like"/>
    <property type="match status" value="1"/>
</dbReference>